<dbReference type="SUPFAM" id="SSF52540">
    <property type="entry name" value="P-loop containing nucleoside triphosphate hydrolases"/>
    <property type="match status" value="1"/>
</dbReference>
<organism evidence="2">
    <name type="scientific">hydrothermal vent metagenome</name>
    <dbReference type="NCBI Taxonomy" id="652676"/>
    <lineage>
        <taxon>unclassified sequences</taxon>
        <taxon>metagenomes</taxon>
        <taxon>ecological metagenomes</taxon>
    </lineage>
</organism>
<feature type="domain" description="AAA+ ATPase" evidence="1">
    <location>
        <begin position="16"/>
        <end position="132"/>
    </location>
</feature>
<dbReference type="InterPro" id="IPR027417">
    <property type="entry name" value="P-loop_NTPase"/>
</dbReference>
<protein>
    <submittedName>
        <fullName evidence="2">Prokaryotic ATPase</fullName>
    </submittedName>
</protein>
<dbReference type="Gene3D" id="3.40.50.300">
    <property type="entry name" value="P-loop containing nucleotide triphosphate hydrolases"/>
    <property type="match status" value="1"/>
</dbReference>
<dbReference type="SMART" id="SM00382">
    <property type="entry name" value="AAA"/>
    <property type="match status" value="1"/>
</dbReference>
<name>A0A3B0UCY6_9ZZZZ</name>
<evidence type="ECO:0000313" key="2">
    <source>
        <dbReference type="EMBL" id="VAW22389.1"/>
    </source>
</evidence>
<evidence type="ECO:0000259" key="1">
    <source>
        <dbReference type="SMART" id="SM00382"/>
    </source>
</evidence>
<accession>A0A3B0UCY6</accession>
<dbReference type="Pfam" id="PF13635">
    <property type="entry name" value="DUF4143"/>
    <property type="match status" value="1"/>
</dbReference>
<dbReference type="PANTHER" id="PTHR43566">
    <property type="entry name" value="CONSERVED PROTEIN"/>
    <property type="match status" value="1"/>
</dbReference>
<dbReference type="AlphaFoldDB" id="A0A3B0UCY6"/>
<dbReference type="InterPro" id="IPR003593">
    <property type="entry name" value="AAA+_ATPase"/>
</dbReference>
<sequence length="373" mass="43774">MITRKLENEIEKKLFSGKAIIVLGARQTGKTTLLKKIISQKNDVLWLNADEADTIALFENSSSARLKAIFAGKKIVVIDEAQRITDVGLRLKLITDQIPGVQLIATGSSAFELANKVNEPLTGRKWEYKLFPLSFSEMVDYHGFLEENRLMPHRLIYGYYPEVVSNPGKEKEVLKQLSDSYLYKDILMWERIKKPEKLLKLLQALAFQLGSEISYNNLASLLEMDNQTVEKYIQLLEQTFIIFRLPAFSRNHRKELKRGRKIYFFDNGIRNALLANFNLPELRTDIGDLWENFIISERIKYLHYNIIWANSYFWRTQDQQEIDYIEERDGILYAYEIKWNAKKKPFLSKSFANTYPEHEYNIINPQNYEQFLT</sequence>
<dbReference type="PANTHER" id="PTHR43566:SF1">
    <property type="entry name" value="AAA+ ATPASE DOMAIN-CONTAINING PROTEIN"/>
    <property type="match status" value="1"/>
</dbReference>
<dbReference type="Pfam" id="PF13173">
    <property type="entry name" value="AAA_14"/>
    <property type="match status" value="1"/>
</dbReference>
<dbReference type="InterPro" id="IPR025420">
    <property type="entry name" value="DUF4143"/>
</dbReference>
<proteinExistence type="predicted"/>
<gene>
    <name evidence="2" type="ORF">MNBD_BACTEROID01-1675</name>
</gene>
<reference evidence="2" key="1">
    <citation type="submission" date="2018-06" db="EMBL/GenBank/DDBJ databases">
        <authorList>
            <person name="Zhirakovskaya E."/>
        </authorList>
    </citation>
    <scope>NUCLEOTIDE SEQUENCE</scope>
</reference>
<dbReference type="EMBL" id="UOEP01000171">
    <property type="protein sequence ID" value="VAW22389.1"/>
    <property type="molecule type" value="Genomic_DNA"/>
</dbReference>
<dbReference type="InterPro" id="IPR041682">
    <property type="entry name" value="AAA_14"/>
</dbReference>